<dbReference type="Gene3D" id="1.10.530.10">
    <property type="match status" value="1"/>
</dbReference>
<comment type="similarity">
    <text evidence="1">Belongs to the transglycosylase Slt family.</text>
</comment>
<dbReference type="AlphaFoldDB" id="A0A7W5Z5H4"/>
<dbReference type="InterPro" id="IPR023346">
    <property type="entry name" value="Lysozyme-like_dom_sf"/>
</dbReference>
<keyword evidence="4" id="KW-0812">Transmembrane</keyword>
<evidence type="ECO:0000256" key="1">
    <source>
        <dbReference type="ARBA" id="ARBA00007734"/>
    </source>
</evidence>
<gene>
    <name evidence="6" type="ORF">FHS81_002455</name>
</gene>
<evidence type="ECO:0000313" key="7">
    <source>
        <dbReference type="Proteomes" id="UP000537592"/>
    </source>
</evidence>
<feature type="region of interest" description="Disordered" evidence="3">
    <location>
        <begin position="280"/>
        <end position="324"/>
    </location>
</feature>
<evidence type="ECO:0000313" key="6">
    <source>
        <dbReference type="EMBL" id="MBB3810359.1"/>
    </source>
</evidence>
<comment type="caution">
    <text evidence="6">The sequence shown here is derived from an EMBL/GenBank/DDBJ whole genome shotgun (WGS) entry which is preliminary data.</text>
</comment>
<keyword evidence="7" id="KW-1185">Reference proteome</keyword>
<feature type="domain" description="Transglycosylase SLT" evidence="5">
    <location>
        <begin position="127"/>
        <end position="226"/>
    </location>
</feature>
<keyword evidence="4" id="KW-0472">Membrane</keyword>
<dbReference type="PANTHER" id="PTHR37423">
    <property type="entry name" value="SOLUBLE LYTIC MUREIN TRANSGLYCOSYLASE-RELATED"/>
    <property type="match status" value="1"/>
</dbReference>
<feature type="compositionally biased region" description="Polar residues" evidence="3">
    <location>
        <begin position="280"/>
        <end position="291"/>
    </location>
</feature>
<protein>
    <recommendedName>
        <fullName evidence="5">Transglycosylase SLT domain-containing protein</fullName>
    </recommendedName>
</protein>
<evidence type="ECO:0000259" key="5">
    <source>
        <dbReference type="Pfam" id="PF01464"/>
    </source>
</evidence>
<accession>A0A7W5Z5H4</accession>
<organism evidence="6 7">
    <name type="scientific">Pseudochelatococcus contaminans</name>
    <dbReference type="NCBI Taxonomy" id="1538103"/>
    <lineage>
        <taxon>Bacteria</taxon>
        <taxon>Pseudomonadati</taxon>
        <taxon>Pseudomonadota</taxon>
        <taxon>Alphaproteobacteria</taxon>
        <taxon>Hyphomicrobiales</taxon>
        <taxon>Chelatococcaceae</taxon>
        <taxon>Pseudochelatococcus</taxon>
    </lineage>
</organism>
<reference evidence="6 7" key="1">
    <citation type="submission" date="2020-08" db="EMBL/GenBank/DDBJ databases">
        <title>Genomic Encyclopedia of Type Strains, Phase IV (KMG-IV): sequencing the most valuable type-strain genomes for metagenomic binning, comparative biology and taxonomic classification.</title>
        <authorList>
            <person name="Goeker M."/>
        </authorList>
    </citation>
    <scope>NUCLEOTIDE SEQUENCE [LARGE SCALE GENOMIC DNA]</scope>
    <source>
        <strain evidence="6 7">DSM 28760</strain>
    </source>
</reference>
<evidence type="ECO:0000256" key="2">
    <source>
        <dbReference type="ARBA" id="ARBA00009387"/>
    </source>
</evidence>
<comment type="similarity">
    <text evidence="2">Belongs to the virb1 family.</text>
</comment>
<keyword evidence="4" id="KW-1133">Transmembrane helix</keyword>
<dbReference type="EMBL" id="JACICC010000005">
    <property type="protein sequence ID" value="MBB3810359.1"/>
    <property type="molecule type" value="Genomic_DNA"/>
</dbReference>
<proteinExistence type="inferred from homology"/>
<name>A0A7W5Z5H4_9HYPH</name>
<dbReference type="PANTHER" id="PTHR37423:SF2">
    <property type="entry name" value="MEMBRANE-BOUND LYTIC MUREIN TRANSGLYCOSYLASE C"/>
    <property type="match status" value="1"/>
</dbReference>
<dbReference type="CDD" id="cd00254">
    <property type="entry name" value="LT-like"/>
    <property type="match status" value="1"/>
</dbReference>
<evidence type="ECO:0000256" key="4">
    <source>
        <dbReference type="SAM" id="Phobius"/>
    </source>
</evidence>
<evidence type="ECO:0000256" key="3">
    <source>
        <dbReference type="SAM" id="MobiDB-lite"/>
    </source>
</evidence>
<dbReference type="InterPro" id="IPR008258">
    <property type="entry name" value="Transglycosylase_SLT_dom_1"/>
</dbReference>
<sequence>MVTALEPPEAAWRAGLKAMRYCVILAFKTLIPLFAARPSHPVVPLGHRTAGAHSEGQGRPLAGARALPLTAASTLAGWRSNRDRKIVRYAGLLLAGVLAVGVSPVAVSAQAAPVARANPSDPYAGFITEASQRFGIPEHWIRAVLRAESAGDVRAISSAGAMGLMQVMPDTWAGLRVRHGLGRDPYDPRDNIMAGAAYLREMWDRYGNVAAMLAAYNAGPGRYDEHRTTGRALPAETRAYVAALAPVLGSSAGGEIPAPEPPPPPDWRAAPLFVTRSTDMRTTAAPSSEVQSGDIRAPVPVRNAADTEPTGSIFVARADDGGAP</sequence>
<dbReference type="SUPFAM" id="SSF53955">
    <property type="entry name" value="Lysozyme-like"/>
    <property type="match status" value="1"/>
</dbReference>
<dbReference type="Proteomes" id="UP000537592">
    <property type="component" value="Unassembled WGS sequence"/>
</dbReference>
<dbReference type="Pfam" id="PF01464">
    <property type="entry name" value="SLT"/>
    <property type="match status" value="1"/>
</dbReference>
<feature type="transmembrane region" description="Helical" evidence="4">
    <location>
        <begin position="86"/>
        <end position="107"/>
    </location>
</feature>